<comment type="similarity">
    <text evidence="6">Belongs to the NPC2 family.</text>
</comment>
<keyword evidence="16" id="KW-0067">ATP-binding</keyword>
<dbReference type="OrthoDB" id="6692397at2759"/>
<dbReference type="SUPFAM" id="SSF57196">
    <property type="entry name" value="EGF/Laminin"/>
    <property type="match status" value="1"/>
</dbReference>
<dbReference type="SUPFAM" id="SSF52540">
    <property type="entry name" value="P-loop containing nucleoside triphosphate hydrolases"/>
    <property type="match status" value="1"/>
</dbReference>
<dbReference type="SMART" id="SM00490">
    <property type="entry name" value="HELICc"/>
    <property type="match status" value="1"/>
</dbReference>
<keyword evidence="12" id="KW-0547">Nucleotide-binding</keyword>
<feature type="transmembrane region" description="Helical" evidence="23">
    <location>
        <begin position="1568"/>
        <end position="1586"/>
    </location>
</feature>
<dbReference type="InParanoid" id="A0A0V1BKW7"/>
<dbReference type="FunFam" id="3.40.50.300:FF:000269">
    <property type="entry name" value="ATP-dependent RNA helicase SUPV3L1, mitochondrial"/>
    <property type="match status" value="1"/>
</dbReference>
<evidence type="ECO:0000256" key="5">
    <source>
        <dbReference type="ARBA" id="ARBA00005897"/>
    </source>
</evidence>
<dbReference type="Pfam" id="PF00271">
    <property type="entry name" value="Helicase_C"/>
    <property type="match status" value="1"/>
</dbReference>
<keyword evidence="13" id="KW-0378">Hydrolase</keyword>
<dbReference type="GO" id="GO:0005576">
    <property type="term" value="C:extracellular region"/>
    <property type="evidence" value="ECO:0007669"/>
    <property type="project" value="UniProtKB-SubCell"/>
</dbReference>
<keyword evidence="27" id="KW-1185">Reference proteome</keyword>
<dbReference type="InterPro" id="IPR049883">
    <property type="entry name" value="NOTCH1_EGF-like"/>
</dbReference>
<evidence type="ECO:0000256" key="10">
    <source>
        <dbReference type="ARBA" id="ARBA00022536"/>
    </source>
</evidence>
<dbReference type="PROSITE" id="PS51194">
    <property type="entry name" value="HELICASE_CTER"/>
    <property type="match status" value="1"/>
</dbReference>
<keyword evidence="23" id="KW-0812">Transmembrane</keyword>
<keyword evidence="14 26" id="KW-0347">Helicase</keyword>
<evidence type="ECO:0000256" key="18">
    <source>
        <dbReference type="ARBA" id="ARBA00023128"/>
    </source>
</evidence>
<dbReference type="PANTHER" id="PTHR12131:SF1">
    <property type="entry name" value="ATP-DEPENDENT RNA HELICASE SUPV3L1, MITOCHONDRIAL-RELATED"/>
    <property type="match status" value="1"/>
</dbReference>
<dbReference type="CDD" id="cd18805">
    <property type="entry name" value="SF2_C_suv3"/>
    <property type="match status" value="1"/>
</dbReference>
<comment type="cofactor">
    <cofactor evidence="2">
        <name>Mg(2+)</name>
        <dbReference type="ChEBI" id="CHEBI:18420"/>
    </cofactor>
</comment>
<keyword evidence="11" id="KW-0732">Signal</keyword>
<dbReference type="STRING" id="6334.A0A0V1BKW7"/>
<evidence type="ECO:0000256" key="22">
    <source>
        <dbReference type="PROSITE-ProRule" id="PRU00076"/>
    </source>
</evidence>
<dbReference type="Gene3D" id="2.60.40.770">
    <property type="match status" value="2"/>
</dbReference>
<dbReference type="InterPro" id="IPR018097">
    <property type="entry name" value="EGF_Ca-bd_CS"/>
</dbReference>
<dbReference type="CDD" id="cd00054">
    <property type="entry name" value="EGF_CA"/>
    <property type="match status" value="1"/>
</dbReference>
<keyword evidence="23" id="KW-0472">Membrane</keyword>
<evidence type="ECO:0000259" key="25">
    <source>
        <dbReference type="PROSITE" id="PS51194"/>
    </source>
</evidence>
<evidence type="ECO:0000256" key="6">
    <source>
        <dbReference type="ARBA" id="ARBA00006370"/>
    </source>
</evidence>
<dbReference type="PROSITE" id="PS50026">
    <property type="entry name" value="EGF_3"/>
    <property type="match status" value="1"/>
</dbReference>
<dbReference type="InterPro" id="IPR022192">
    <property type="entry name" value="SUV3_C"/>
</dbReference>
<comment type="subcellular location">
    <subcellularLocation>
        <location evidence="3">Mitochondrion</location>
    </subcellularLocation>
    <subcellularLocation>
        <location evidence="4">Secreted</location>
    </subcellularLocation>
</comment>
<evidence type="ECO:0000256" key="23">
    <source>
        <dbReference type="SAM" id="Phobius"/>
    </source>
</evidence>
<evidence type="ECO:0000256" key="7">
    <source>
        <dbReference type="ARBA" id="ARBA00008708"/>
    </source>
</evidence>
<dbReference type="Pfam" id="PF12513">
    <property type="entry name" value="SUV3_C"/>
    <property type="match status" value="1"/>
</dbReference>
<accession>A0A0V1BKW7</accession>
<evidence type="ECO:0000256" key="1">
    <source>
        <dbReference type="ARBA" id="ARBA00001936"/>
    </source>
</evidence>
<evidence type="ECO:0000256" key="9">
    <source>
        <dbReference type="ARBA" id="ARBA00022525"/>
    </source>
</evidence>
<name>A0A0V1BKW7_TRISP</name>
<dbReference type="PROSITE" id="PS01187">
    <property type="entry name" value="EGF_CA"/>
    <property type="match status" value="1"/>
</dbReference>
<organism evidence="26 27">
    <name type="scientific">Trichinella spiralis</name>
    <name type="common">Trichina worm</name>
    <dbReference type="NCBI Taxonomy" id="6334"/>
    <lineage>
        <taxon>Eukaryota</taxon>
        <taxon>Metazoa</taxon>
        <taxon>Ecdysozoa</taxon>
        <taxon>Nematoda</taxon>
        <taxon>Enoplea</taxon>
        <taxon>Dorylaimia</taxon>
        <taxon>Trichinellida</taxon>
        <taxon>Trichinellidae</taxon>
        <taxon>Trichinella</taxon>
    </lineage>
</organism>
<dbReference type="GO" id="GO:0005524">
    <property type="term" value="F:ATP binding"/>
    <property type="evidence" value="ECO:0007669"/>
    <property type="project" value="UniProtKB-KW"/>
</dbReference>
<dbReference type="CDD" id="cd00064">
    <property type="entry name" value="FU"/>
    <property type="match status" value="1"/>
</dbReference>
<keyword evidence="9" id="KW-0964">Secreted</keyword>
<dbReference type="EC" id="3.6.4.13" evidence="8"/>
<dbReference type="PROSITE" id="PS00010">
    <property type="entry name" value="ASX_HYDROXYL"/>
    <property type="match status" value="1"/>
</dbReference>
<dbReference type="FunFam" id="1.20.58.1080:FF:000001">
    <property type="entry name" value="ATP-dependent RNA helicase SUPV3L1, mitochondrial"/>
    <property type="match status" value="1"/>
</dbReference>
<evidence type="ECO:0000256" key="12">
    <source>
        <dbReference type="ARBA" id="ARBA00022741"/>
    </source>
</evidence>
<sequence length="1625" mass="181604">MVKNAALCRRRAEEHFPTSMTMLAATRTKFTLIVCFAFGFFYFAQPKSVEFNNCSTCLLLCSAKSGFNFLVSYIRITEQLFVALDAKFDVPRRKNSLFQRDEIVIVNIGKVTTLFCNWESIFTVNDVAVDPCDAEGSTCPLIRGSKASITIRFVPDREVKQLKARVHGILMKLGKVPFLLPNSDACKNSNLTCPLVAGEEYTYQQSIHVLRSYPKMNLLIKWELIEPGDEPKNGSVPIIAVMYKLLSYACLLAAAVAININFRDCGSVAGSVQNVTLDPCDNPNYCSLKRGTSPKVGILFTPSQETTAVHVVVHGIIKGLPVPFPVPNPDGCKDSGLQCPLSSNNTVHYEDVFDVKSEYPTIGLLVRWELVDQNKKDLLTVARHTVKNENFDEIGQLYLTQVVRDMTSVKAVLLGLRNIGRLLQLRHLSRSKKSFEDLVVPLTVKSASTANDVDVGVEFGGILAKDALASVLSQFARRPAVRKLGAEHGLTGKFFLQALASFRRYCQESAVLPVDLHIMLADILQNSRHVDDLFPLFLRHARQVFPHLECIEELKNISDLRLPQNWYPEARSIQRRVIFHAGPTNSGKTYQALQRYLAAKSGVYCGPLKLLASEVFHKSNAAGVPCDLITGEERCLANGQTCSEHISCTVEMLDTRVHYEVAVIDEIQMMRDLQRGWAWTRALLGVCADEIHVCGELAAVDLVKELLVSLGDEFELHTYERKTPLKILDSPLGSLDSIQPYDCIVAFNRNDLFKVTRQVEASGRSVAMIYGSLPPGTKLAQARKFNDPDDPCDVLVATDAIGMGLNLSIRRVIFYSLVKVTLNESGEKELEPISTSQALQIAGRAGRFGTFHESGEVTTLRMEDLPALKAILTKPTEPIPAAGLFPTLEQIEMFAYYLPKATLSNLLDIFVSLSAVDESRFFMCNVDDLKFLADMIEHVPLTLKVRYIFCMAPISRKKPFVCGMFLRYARKFSRGEPLTSDWLARTVGWPFSAPTKIVDLIHLEDVFDVLDTYLWLGYRFTDMFPETEQVRAMQRELDVLIRESLQNVKRLLKTVQVAGLFDQQGLNGFDSRSPTTANAAAVAEDSPAKMKQATSTTKAVRKGGVIQSLIKQGLLTPGMVEQIRKEIQADQEELFIPTRYFPITVCHVILYDVGMNVGSTDLMLFSYLFECSGGMEVNTFAFTISTPWVYFANTISANNLLQRVSFSWRRIRTNKTILTTNRHQQNRLACCCPIDVLLVVDLASRATDVPHGDRCDTCRFLARSFEKVHPHSQQCCNKSENIGFNDTNKSHFEGGNTAWENENLGKYSTSETRFIEIMELICSKKSKDVKEESKIKNLESKCHAMAEEHEETLETWYYHNQKKYPDLFDWFCIKTVKVCCPDNTFGASCAPCPGDPKRPCFGNGICEVMNNTVSNFRAVEAVLDRENVNVTGDIRENCADIVTVIFSKSIPTKRIFCVNVRLKCAVTLFNICCTACHESCKGGCSGEGPKECNSCRVGWIMDEDTGCKDIDECESSPCTDQFEKCENTPGSYKCVCAEAFRREDGVCIPDPDVPRPKPVFFGLLAQQVLRYASYFGLLLSFLLILLRPKTPLIVLFTCSLVIIALIEAGHAVRMLNAIFLGDQAL</sequence>
<dbReference type="GO" id="GO:0016787">
    <property type="term" value="F:hydrolase activity"/>
    <property type="evidence" value="ECO:0007669"/>
    <property type="project" value="UniProtKB-KW"/>
</dbReference>
<evidence type="ECO:0000256" key="20">
    <source>
        <dbReference type="ARBA" id="ARBA00047984"/>
    </source>
</evidence>
<comment type="caution">
    <text evidence="22">Lacks conserved residue(s) required for the propagation of feature annotation.</text>
</comment>
<comment type="cofactor">
    <cofactor evidence="1">
        <name>Mn(2+)</name>
        <dbReference type="ChEBI" id="CHEBI:29035"/>
    </cofactor>
</comment>
<dbReference type="InterPro" id="IPR041453">
    <property type="entry name" value="Suv3_N"/>
</dbReference>
<comment type="similarity">
    <text evidence="5">Belongs to the CRELD family.</text>
</comment>
<dbReference type="InterPro" id="IPR055206">
    <property type="entry name" value="DEXQc_SUV3"/>
</dbReference>
<dbReference type="InterPro" id="IPR001881">
    <property type="entry name" value="EGF-like_Ca-bd_dom"/>
</dbReference>
<dbReference type="Pfam" id="PF11938">
    <property type="entry name" value="DUF3456"/>
    <property type="match status" value="1"/>
</dbReference>
<comment type="catalytic activity">
    <reaction evidence="20">
        <text>ATP + H2O = ADP + phosphate + H(+)</text>
        <dbReference type="Rhea" id="RHEA:13065"/>
        <dbReference type="ChEBI" id="CHEBI:15377"/>
        <dbReference type="ChEBI" id="CHEBI:15378"/>
        <dbReference type="ChEBI" id="CHEBI:30616"/>
        <dbReference type="ChEBI" id="CHEBI:43474"/>
        <dbReference type="ChEBI" id="CHEBI:456216"/>
        <dbReference type="EC" id="3.6.4.13"/>
    </reaction>
</comment>
<dbReference type="SMART" id="SM00179">
    <property type="entry name" value="EGF_CA"/>
    <property type="match status" value="1"/>
</dbReference>
<dbReference type="InterPro" id="IPR006212">
    <property type="entry name" value="Furin_repeat"/>
</dbReference>
<dbReference type="FunFam" id="2.60.40.770:FF:000001">
    <property type="entry name" value="NPC intracellular cholesterol transporter 2"/>
    <property type="match status" value="2"/>
</dbReference>
<reference evidence="26 27" key="1">
    <citation type="submission" date="2015-01" db="EMBL/GenBank/DDBJ databases">
        <title>Evolution of Trichinella species and genotypes.</title>
        <authorList>
            <person name="Korhonen P.K."/>
            <person name="Edoardo P."/>
            <person name="Giuseppe L.R."/>
            <person name="Gasser R.B."/>
        </authorList>
    </citation>
    <scope>NUCLEOTIDE SEQUENCE [LARGE SCALE GENOMIC DNA]</scope>
    <source>
        <strain evidence="26">ISS3</strain>
    </source>
</reference>
<protein>
    <recommendedName>
        <fullName evidence="21">ATP-dependent RNA helicase SUV3 homolog, mitochondrial</fullName>
        <ecNumber evidence="8">3.6.4.13</ecNumber>
    </recommendedName>
</protein>
<evidence type="ECO:0000256" key="13">
    <source>
        <dbReference type="ARBA" id="ARBA00022801"/>
    </source>
</evidence>
<keyword evidence="17" id="KW-0809">Transit peptide</keyword>
<keyword evidence="18" id="KW-0496">Mitochondrion</keyword>
<dbReference type="CDD" id="cd17913">
    <property type="entry name" value="DEXQc_Suv3"/>
    <property type="match status" value="1"/>
</dbReference>
<dbReference type="Pfam" id="PF22527">
    <property type="entry name" value="DEXQc_Suv3"/>
    <property type="match status" value="1"/>
</dbReference>
<dbReference type="Pfam" id="PF02221">
    <property type="entry name" value="E1_DerP2_DerF2"/>
    <property type="match status" value="2"/>
</dbReference>
<evidence type="ECO:0000256" key="16">
    <source>
        <dbReference type="ARBA" id="ARBA00022840"/>
    </source>
</evidence>
<feature type="domain" description="EGF-like" evidence="24">
    <location>
        <begin position="1509"/>
        <end position="1548"/>
    </location>
</feature>
<dbReference type="Gene3D" id="3.40.50.300">
    <property type="entry name" value="P-loop containing nucleotide triphosphate hydrolases"/>
    <property type="match status" value="2"/>
</dbReference>
<comment type="similarity">
    <text evidence="7">Belongs to the helicase family.</text>
</comment>
<evidence type="ECO:0000313" key="26">
    <source>
        <dbReference type="EMBL" id="KRY37543.1"/>
    </source>
</evidence>
<evidence type="ECO:0000256" key="3">
    <source>
        <dbReference type="ARBA" id="ARBA00004173"/>
    </source>
</evidence>
<evidence type="ECO:0000256" key="11">
    <source>
        <dbReference type="ARBA" id="ARBA00022729"/>
    </source>
</evidence>
<dbReference type="InterPro" id="IPR041082">
    <property type="entry name" value="Suv3_C_1"/>
</dbReference>
<dbReference type="Gene3D" id="1.20.272.40">
    <property type="match status" value="1"/>
</dbReference>
<dbReference type="InterPro" id="IPR021852">
    <property type="entry name" value="DUF3456"/>
</dbReference>
<keyword evidence="15" id="KW-0106">Calcium</keyword>
<dbReference type="Gene3D" id="1.10.1740.140">
    <property type="match status" value="1"/>
</dbReference>
<evidence type="ECO:0000313" key="27">
    <source>
        <dbReference type="Proteomes" id="UP000054776"/>
    </source>
</evidence>
<dbReference type="InterPro" id="IPR001650">
    <property type="entry name" value="Helicase_C-like"/>
</dbReference>
<dbReference type="GO" id="GO:0045025">
    <property type="term" value="C:mitochondrial degradosome"/>
    <property type="evidence" value="ECO:0007669"/>
    <property type="project" value="TreeGrafter"/>
</dbReference>
<gene>
    <name evidence="26" type="primary">Supv3l1</name>
    <name evidence="26" type="ORF">T01_8286</name>
</gene>
<keyword evidence="19" id="KW-1015">Disulfide bond</keyword>
<evidence type="ECO:0000256" key="17">
    <source>
        <dbReference type="ARBA" id="ARBA00022946"/>
    </source>
</evidence>
<dbReference type="SUPFAM" id="SSF81296">
    <property type="entry name" value="E set domains"/>
    <property type="match status" value="2"/>
</dbReference>
<comment type="caution">
    <text evidence="26">The sequence shown here is derived from an EMBL/GenBank/DDBJ whole genome shotgun (WGS) entry which is preliminary data.</text>
</comment>
<dbReference type="InterPro" id="IPR000152">
    <property type="entry name" value="EGF-type_Asp/Asn_hydroxyl_site"/>
</dbReference>
<keyword evidence="10 22" id="KW-0245">EGF-like domain</keyword>
<dbReference type="Proteomes" id="UP000054776">
    <property type="component" value="Unassembled WGS sequence"/>
</dbReference>
<dbReference type="FunFam" id="3.40.50.300:FF:000446">
    <property type="entry name" value="ATP-dependent RNA helicase SUPV3L1, mitochondrial"/>
    <property type="match status" value="1"/>
</dbReference>
<dbReference type="GO" id="GO:0032367">
    <property type="term" value="P:intracellular cholesterol transport"/>
    <property type="evidence" value="ECO:0007669"/>
    <property type="project" value="InterPro"/>
</dbReference>
<dbReference type="GO" id="GO:0000965">
    <property type="term" value="P:mitochondrial RNA 3'-end processing"/>
    <property type="evidence" value="ECO:0007669"/>
    <property type="project" value="TreeGrafter"/>
</dbReference>
<feature type="domain" description="Helicase C-terminal" evidence="25">
    <location>
        <begin position="702"/>
        <end position="892"/>
    </location>
</feature>
<evidence type="ECO:0000256" key="2">
    <source>
        <dbReference type="ARBA" id="ARBA00001946"/>
    </source>
</evidence>
<dbReference type="Pfam" id="PF07645">
    <property type="entry name" value="EGF_CA"/>
    <property type="match status" value="1"/>
</dbReference>
<dbReference type="Pfam" id="PF18114">
    <property type="entry name" value="Suv3_N"/>
    <property type="match status" value="1"/>
</dbReference>
<feature type="transmembrane region" description="Helical" evidence="23">
    <location>
        <begin position="1593"/>
        <end position="1612"/>
    </location>
</feature>
<evidence type="ECO:0000259" key="24">
    <source>
        <dbReference type="PROSITE" id="PS50026"/>
    </source>
</evidence>
<dbReference type="GO" id="GO:0003724">
    <property type="term" value="F:RNA helicase activity"/>
    <property type="evidence" value="ECO:0007669"/>
    <property type="project" value="UniProtKB-EC"/>
</dbReference>
<dbReference type="InterPro" id="IPR044774">
    <property type="entry name" value="Suv3_DEXQc"/>
</dbReference>
<dbReference type="InterPro" id="IPR033916">
    <property type="entry name" value="ML_Npc2-like"/>
</dbReference>
<dbReference type="Gene3D" id="2.10.25.10">
    <property type="entry name" value="Laminin"/>
    <property type="match status" value="1"/>
</dbReference>
<evidence type="ECO:0000256" key="8">
    <source>
        <dbReference type="ARBA" id="ARBA00012552"/>
    </source>
</evidence>
<dbReference type="Gene3D" id="1.20.58.1080">
    <property type="match status" value="1"/>
</dbReference>
<dbReference type="InterPro" id="IPR000742">
    <property type="entry name" value="EGF"/>
</dbReference>
<evidence type="ECO:0000256" key="4">
    <source>
        <dbReference type="ARBA" id="ARBA00004613"/>
    </source>
</evidence>
<dbReference type="InterPro" id="IPR003172">
    <property type="entry name" value="ML_dom"/>
</dbReference>
<dbReference type="InterPro" id="IPR014756">
    <property type="entry name" value="Ig_E-set"/>
</dbReference>
<proteinExistence type="inferred from homology"/>
<evidence type="ECO:0000256" key="19">
    <source>
        <dbReference type="ARBA" id="ARBA00023157"/>
    </source>
</evidence>
<evidence type="ECO:0000256" key="14">
    <source>
        <dbReference type="ARBA" id="ARBA00022806"/>
    </source>
</evidence>
<evidence type="ECO:0000256" key="15">
    <source>
        <dbReference type="ARBA" id="ARBA00022837"/>
    </source>
</evidence>
<evidence type="ECO:0000256" key="21">
    <source>
        <dbReference type="ARBA" id="ARBA00069703"/>
    </source>
</evidence>
<dbReference type="PANTHER" id="PTHR12131">
    <property type="entry name" value="ATP-DEPENDENT RNA AND DNA HELICASE"/>
    <property type="match status" value="1"/>
</dbReference>
<dbReference type="GO" id="GO:0005509">
    <property type="term" value="F:calcium ion binding"/>
    <property type="evidence" value="ECO:0007669"/>
    <property type="project" value="InterPro"/>
</dbReference>
<keyword evidence="23" id="KW-1133">Transmembrane helix</keyword>
<dbReference type="Pfam" id="PF18147">
    <property type="entry name" value="Suv3_C_1"/>
    <property type="match status" value="1"/>
</dbReference>
<dbReference type="InterPro" id="IPR050699">
    <property type="entry name" value="RNA-DNA_Helicase"/>
</dbReference>
<dbReference type="SMART" id="SM00737">
    <property type="entry name" value="ML"/>
    <property type="match status" value="2"/>
</dbReference>
<dbReference type="InterPro" id="IPR027417">
    <property type="entry name" value="P-loop_NTPase"/>
</dbReference>
<dbReference type="CDD" id="cd00916">
    <property type="entry name" value="Npc2_like"/>
    <property type="match status" value="2"/>
</dbReference>
<dbReference type="EMBL" id="JYDH01000032">
    <property type="protein sequence ID" value="KRY37543.1"/>
    <property type="molecule type" value="Genomic_DNA"/>
</dbReference>